<organism evidence="4 5">
    <name type="scientific">Chrysophaeum taylorii</name>
    <dbReference type="NCBI Taxonomy" id="2483200"/>
    <lineage>
        <taxon>Eukaryota</taxon>
        <taxon>Sar</taxon>
        <taxon>Stramenopiles</taxon>
        <taxon>Ochrophyta</taxon>
        <taxon>Pelagophyceae</taxon>
        <taxon>Pelagomonadales</taxon>
        <taxon>Pelagomonadaceae</taxon>
        <taxon>Chrysophaeum</taxon>
    </lineage>
</organism>
<dbReference type="InterPro" id="IPR029063">
    <property type="entry name" value="SAM-dependent_MTases_sf"/>
</dbReference>
<keyword evidence="3" id="KW-0949">S-adenosyl-L-methionine</keyword>
<evidence type="ECO:0000256" key="1">
    <source>
        <dbReference type="ARBA" id="ARBA00022603"/>
    </source>
</evidence>
<keyword evidence="5" id="KW-1185">Reference proteome</keyword>
<keyword evidence="1" id="KW-0489">Methyltransferase</keyword>
<evidence type="ECO:0000313" key="5">
    <source>
        <dbReference type="Proteomes" id="UP001230188"/>
    </source>
</evidence>
<dbReference type="EMBL" id="JAQMWT010000671">
    <property type="protein sequence ID" value="KAJ8598532.1"/>
    <property type="molecule type" value="Genomic_DNA"/>
</dbReference>
<sequence length="230" mass="25096">MTAVESEWSARWAAGRTTFHLNEVHPALVRTVGLLRASTRILVPLCGKSVDLAFFAERGLEVVGVDCVPLARAEFVNDHGAVVASSQATPSGELSVIELPSKATVRYVVGNFFALDPLAVLPDGKRFQAAWDRAGIVAVDPADRPAYVRTLARNVESGGRVLLVAVEHPPFVDGKLGPPFNISEPALRALANPHFEVERIHTEDRIPLDPFWSQKGCAWCFETTYILTRS</sequence>
<reference evidence="4" key="1">
    <citation type="submission" date="2023-01" db="EMBL/GenBank/DDBJ databases">
        <title>Metagenome sequencing of chrysophaentin producing Chrysophaeum taylorii.</title>
        <authorList>
            <person name="Davison J."/>
            <person name="Bewley C."/>
        </authorList>
    </citation>
    <scope>NUCLEOTIDE SEQUENCE</scope>
    <source>
        <strain evidence="4">NIES-1699</strain>
    </source>
</reference>
<dbReference type="GO" id="GO:0008119">
    <property type="term" value="F:thiopurine S-methyltransferase activity"/>
    <property type="evidence" value="ECO:0007669"/>
    <property type="project" value="TreeGrafter"/>
</dbReference>
<evidence type="ECO:0000256" key="2">
    <source>
        <dbReference type="ARBA" id="ARBA00022679"/>
    </source>
</evidence>
<accession>A0AAD7U561</accession>
<dbReference type="Pfam" id="PF05724">
    <property type="entry name" value="TPMT"/>
    <property type="match status" value="1"/>
</dbReference>
<dbReference type="GO" id="GO:0032259">
    <property type="term" value="P:methylation"/>
    <property type="evidence" value="ECO:0007669"/>
    <property type="project" value="UniProtKB-KW"/>
</dbReference>
<dbReference type="PANTHER" id="PTHR10259">
    <property type="entry name" value="THIOPURINE S-METHYLTRANSFERASE"/>
    <property type="match status" value="1"/>
</dbReference>
<name>A0AAD7U561_9STRA</name>
<dbReference type="PROSITE" id="PS51585">
    <property type="entry name" value="SAM_MT_TPMT"/>
    <property type="match status" value="1"/>
</dbReference>
<gene>
    <name evidence="4" type="ORF">CTAYLR_001330</name>
</gene>
<evidence type="ECO:0000313" key="4">
    <source>
        <dbReference type="EMBL" id="KAJ8598532.1"/>
    </source>
</evidence>
<dbReference type="AlphaFoldDB" id="A0AAD7U561"/>
<dbReference type="PANTHER" id="PTHR10259:SF11">
    <property type="entry name" value="THIOPURINE S-METHYLTRANSFERASE"/>
    <property type="match status" value="1"/>
</dbReference>
<comment type="caution">
    <text evidence="4">The sequence shown here is derived from an EMBL/GenBank/DDBJ whole genome shotgun (WGS) entry which is preliminary data.</text>
</comment>
<evidence type="ECO:0000256" key="3">
    <source>
        <dbReference type="ARBA" id="ARBA00022691"/>
    </source>
</evidence>
<keyword evidence="2" id="KW-0808">Transferase</keyword>
<dbReference type="Proteomes" id="UP001230188">
    <property type="component" value="Unassembled WGS sequence"/>
</dbReference>
<dbReference type="Gene3D" id="3.40.50.150">
    <property type="entry name" value="Vaccinia Virus protein VP39"/>
    <property type="match status" value="1"/>
</dbReference>
<proteinExistence type="predicted"/>
<dbReference type="InterPro" id="IPR008854">
    <property type="entry name" value="TPMT"/>
</dbReference>
<evidence type="ECO:0008006" key="6">
    <source>
        <dbReference type="Google" id="ProtNLM"/>
    </source>
</evidence>
<dbReference type="SUPFAM" id="SSF53335">
    <property type="entry name" value="S-adenosyl-L-methionine-dependent methyltransferases"/>
    <property type="match status" value="1"/>
</dbReference>
<protein>
    <recommendedName>
        <fullName evidence="6">Thiopurine S-methyltransferase</fullName>
    </recommendedName>
</protein>